<evidence type="ECO:0000259" key="1">
    <source>
        <dbReference type="Pfam" id="PF24626"/>
    </source>
</evidence>
<proteinExistence type="predicted"/>
<evidence type="ECO:0000313" key="3">
    <source>
        <dbReference type="Proteomes" id="UP000030750"/>
    </source>
</evidence>
<dbReference type="AlphaFoldDB" id="U6LSE1"/>
<dbReference type="PANTHER" id="PTHR46148:SF57">
    <property type="entry name" value="OS12G0499874 PROTEIN"/>
    <property type="match status" value="1"/>
</dbReference>
<dbReference type="Pfam" id="PF24626">
    <property type="entry name" value="SH3_Tf2-1"/>
    <property type="match status" value="1"/>
</dbReference>
<reference evidence="2" key="1">
    <citation type="submission" date="2013-10" db="EMBL/GenBank/DDBJ databases">
        <title>Genomic analysis of the causative agents of coccidiosis in chickens.</title>
        <authorList>
            <person name="Reid A.J."/>
            <person name="Blake D."/>
            <person name="Billington K."/>
            <person name="Browne H."/>
            <person name="Dunn M."/>
            <person name="Hung S."/>
            <person name="Kawahara F."/>
            <person name="Miranda-Saavedra D."/>
            <person name="Mourier T."/>
            <person name="Nagra H."/>
            <person name="Otto T.D."/>
            <person name="Rawlings N."/>
            <person name="Sanchez A."/>
            <person name="Sanders M."/>
            <person name="Subramaniam C."/>
            <person name="Tay Y."/>
            <person name="Dear P."/>
            <person name="Doerig C."/>
            <person name="Gruber A."/>
            <person name="Parkinson J."/>
            <person name="Shirley M."/>
            <person name="Wan K.L."/>
            <person name="Berriman M."/>
            <person name="Tomley F."/>
            <person name="Pain A."/>
        </authorList>
    </citation>
    <scope>NUCLEOTIDE SEQUENCE [LARGE SCALE GENOMIC DNA]</scope>
    <source>
        <strain evidence="2">Houghton</strain>
    </source>
</reference>
<dbReference type="OrthoDB" id="997247at2759"/>
<sequence length="137" mass="16090">MTKLFRKLCDRAQSHILEAKSQQKHYADTHRRDVECAVGDKVWLSSKHLPALDTCPKFEPRFRGPFTITERIGNVAYRLALPPTYECHDAFHVSQLVPDLPRAPELEPRDYVGWWQPTRDYEGNLTDQYEMNYILDQ</sequence>
<keyword evidence="3" id="KW-1185">Reference proteome</keyword>
<dbReference type="PANTHER" id="PTHR46148">
    <property type="entry name" value="CHROMO DOMAIN-CONTAINING PROTEIN"/>
    <property type="match status" value="1"/>
</dbReference>
<dbReference type="InterPro" id="IPR056924">
    <property type="entry name" value="SH3_Tf2-1"/>
</dbReference>
<evidence type="ECO:0000313" key="2">
    <source>
        <dbReference type="EMBL" id="CDJ53051.1"/>
    </source>
</evidence>
<dbReference type="EMBL" id="HG713249">
    <property type="protein sequence ID" value="CDJ53051.1"/>
    <property type="molecule type" value="Genomic_DNA"/>
</dbReference>
<name>U6LSE1_9EIME</name>
<dbReference type="Proteomes" id="UP000030750">
    <property type="component" value="Unassembled WGS sequence"/>
</dbReference>
<reference evidence="2" key="2">
    <citation type="submission" date="2013-10" db="EMBL/GenBank/DDBJ databases">
        <authorList>
            <person name="Aslett M."/>
        </authorList>
    </citation>
    <scope>NUCLEOTIDE SEQUENCE [LARGE SCALE GENOMIC DNA]</scope>
    <source>
        <strain evidence="2">Houghton</strain>
    </source>
</reference>
<protein>
    <recommendedName>
        <fullName evidence="1">Tf2-1-like SH3-like domain-containing protein</fullName>
    </recommendedName>
</protein>
<gene>
    <name evidence="2" type="ORF">EBH_0054350</name>
</gene>
<feature type="domain" description="Tf2-1-like SH3-like" evidence="1">
    <location>
        <begin position="39"/>
        <end position="97"/>
    </location>
</feature>
<accession>U6LSE1</accession>
<dbReference type="VEuPathDB" id="ToxoDB:EBH_0054350"/>
<organism evidence="2 3">
    <name type="scientific">Eimeria brunetti</name>
    <dbReference type="NCBI Taxonomy" id="51314"/>
    <lineage>
        <taxon>Eukaryota</taxon>
        <taxon>Sar</taxon>
        <taxon>Alveolata</taxon>
        <taxon>Apicomplexa</taxon>
        <taxon>Conoidasida</taxon>
        <taxon>Coccidia</taxon>
        <taxon>Eucoccidiorida</taxon>
        <taxon>Eimeriorina</taxon>
        <taxon>Eimeriidae</taxon>
        <taxon>Eimeria</taxon>
    </lineage>
</organism>